<feature type="binding site" evidence="15">
    <location>
        <position position="454"/>
    </location>
    <ligand>
        <name>Mg(2+)</name>
        <dbReference type="ChEBI" id="CHEBI:18420"/>
        <note>shared with alpha subunit</note>
    </ligand>
</feature>
<comment type="similarity">
    <text evidence="2 15">Belongs to the phenylalanyl-tRNA synthetase beta subunit family. Type 1 subfamily.</text>
</comment>
<evidence type="ECO:0000256" key="16">
    <source>
        <dbReference type="PROSITE-ProRule" id="PRU00209"/>
    </source>
</evidence>
<dbReference type="InterPro" id="IPR036690">
    <property type="entry name" value="Fdx_antiC-bd_sf"/>
</dbReference>
<dbReference type="InterPro" id="IPR004532">
    <property type="entry name" value="Phe-tRNA-ligase_IIc_bsu_bact"/>
</dbReference>
<dbReference type="Pfam" id="PF03484">
    <property type="entry name" value="B5"/>
    <property type="match status" value="1"/>
</dbReference>
<evidence type="ECO:0000256" key="12">
    <source>
        <dbReference type="ARBA" id="ARBA00022917"/>
    </source>
</evidence>
<dbReference type="NCBIfam" id="NF045760">
    <property type="entry name" value="YtpR"/>
    <property type="match status" value="1"/>
</dbReference>
<evidence type="ECO:0000256" key="11">
    <source>
        <dbReference type="ARBA" id="ARBA00022884"/>
    </source>
</evidence>
<evidence type="ECO:0000256" key="3">
    <source>
        <dbReference type="ARBA" id="ARBA00011209"/>
    </source>
</evidence>
<keyword evidence="21" id="KW-1185">Reference proteome</keyword>
<dbReference type="SMART" id="SM00896">
    <property type="entry name" value="FDX-ACB"/>
    <property type="match status" value="1"/>
</dbReference>
<evidence type="ECO:0000256" key="2">
    <source>
        <dbReference type="ARBA" id="ARBA00008653"/>
    </source>
</evidence>
<dbReference type="HAMAP" id="MF_00283">
    <property type="entry name" value="Phe_tRNA_synth_beta1"/>
    <property type="match status" value="1"/>
</dbReference>
<gene>
    <name evidence="15 20" type="primary">pheT</name>
    <name evidence="20" type="ORF">QQA45_05445</name>
</gene>
<dbReference type="Gene3D" id="3.30.56.10">
    <property type="match status" value="2"/>
</dbReference>
<proteinExistence type="inferred from homology"/>
<dbReference type="InterPro" id="IPR020825">
    <property type="entry name" value="Phe-tRNA_synthase-like_B3/B4"/>
</dbReference>
<dbReference type="Pfam" id="PF03483">
    <property type="entry name" value="B3_4"/>
    <property type="match status" value="1"/>
</dbReference>
<feature type="binding site" evidence="15">
    <location>
        <position position="457"/>
    </location>
    <ligand>
        <name>Mg(2+)</name>
        <dbReference type="ChEBI" id="CHEBI:18420"/>
        <note>shared with alpha subunit</note>
    </ligand>
</feature>
<dbReference type="Pfam" id="PF03147">
    <property type="entry name" value="FDX-ACB"/>
    <property type="match status" value="1"/>
</dbReference>
<evidence type="ECO:0000313" key="20">
    <source>
        <dbReference type="EMBL" id="MDK9580949.1"/>
    </source>
</evidence>
<dbReference type="SUPFAM" id="SSF54991">
    <property type="entry name" value="Anticodon-binding domain of PheRS"/>
    <property type="match status" value="1"/>
</dbReference>
<dbReference type="SUPFAM" id="SSF56037">
    <property type="entry name" value="PheT/TilS domain"/>
    <property type="match status" value="1"/>
</dbReference>
<dbReference type="InterPro" id="IPR041616">
    <property type="entry name" value="PheRS_beta_core"/>
</dbReference>
<dbReference type="InterPro" id="IPR012340">
    <property type="entry name" value="NA-bd_OB-fold"/>
</dbReference>
<comment type="catalytic activity">
    <reaction evidence="14 15">
        <text>tRNA(Phe) + L-phenylalanine + ATP = L-phenylalanyl-tRNA(Phe) + AMP + diphosphate + H(+)</text>
        <dbReference type="Rhea" id="RHEA:19413"/>
        <dbReference type="Rhea" id="RHEA-COMP:9668"/>
        <dbReference type="Rhea" id="RHEA-COMP:9699"/>
        <dbReference type="ChEBI" id="CHEBI:15378"/>
        <dbReference type="ChEBI" id="CHEBI:30616"/>
        <dbReference type="ChEBI" id="CHEBI:33019"/>
        <dbReference type="ChEBI" id="CHEBI:58095"/>
        <dbReference type="ChEBI" id="CHEBI:78442"/>
        <dbReference type="ChEBI" id="CHEBI:78531"/>
        <dbReference type="ChEBI" id="CHEBI:456215"/>
        <dbReference type="EC" id="6.1.1.20"/>
    </reaction>
</comment>
<keyword evidence="13 15" id="KW-0030">Aminoacyl-tRNA synthetase</keyword>
<dbReference type="SUPFAM" id="SSF50249">
    <property type="entry name" value="Nucleic acid-binding proteins"/>
    <property type="match status" value="1"/>
</dbReference>
<reference evidence="20 21" key="1">
    <citation type="submission" date="2023-06" db="EMBL/GenBank/DDBJ databases">
        <title>Antibody response to the Sneathia vaginalis cytopathogenic toxin A during pregnancy.</title>
        <authorList>
            <person name="Mccoy Z.T."/>
            <person name="Serrano M.G."/>
            <person name="Spaine K."/>
            <person name="Edwards D.J."/>
            <person name="Buck G.A."/>
            <person name="Jefferson K."/>
        </authorList>
    </citation>
    <scope>NUCLEOTIDE SEQUENCE [LARGE SCALE GENOMIC DNA]</scope>
    <source>
        <strain evidence="20 21">CCUG 42621</strain>
    </source>
</reference>
<evidence type="ECO:0000256" key="4">
    <source>
        <dbReference type="ARBA" id="ARBA00022490"/>
    </source>
</evidence>
<feature type="domain" description="B5" evidence="19">
    <location>
        <begin position="395"/>
        <end position="470"/>
    </location>
</feature>
<keyword evidence="6 15" id="KW-0436">Ligase</keyword>
<dbReference type="CDD" id="cd00769">
    <property type="entry name" value="PheRS_beta_core"/>
    <property type="match status" value="1"/>
</dbReference>
<dbReference type="PROSITE" id="PS51447">
    <property type="entry name" value="FDX_ACB"/>
    <property type="match status" value="1"/>
</dbReference>
<evidence type="ECO:0000256" key="1">
    <source>
        <dbReference type="ARBA" id="ARBA00004496"/>
    </source>
</evidence>
<comment type="caution">
    <text evidence="20">The sequence shown here is derived from an EMBL/GenBank/DDBJ whole genome shotgun (WGS) entry which is preliminary data.</text>
</comment>
<dbReference type="PANTHER" id="PTHR10947:SF0">
    <property type="entry name" value="PHENYLALANINE--TRNA LIGASE BETA SUBUNIT"/>
    <property type="match status" value="1"/>
</dbReference>
<dbReference type="PANTHER" id="PTHR10947">
    <property type="entry name" value="PHENYLALANYL-TRNA SYNTHETASE BETA CHAIN AND LEUCINE-RICH REPEAT-CONTAINING PROTEIN 47"/>
    <property type="match status" value="1"/>
</dbReference>
<evidence type="ECO:0000259" key="17">
    <source>
        <dbReference type="PROSITE" id="PS50886"/>
    </source>
</evidence>
<keyword evidence="8 15" id="KW-0547">Nucleotide-binding</keyword>
<dbReference type="InterPro" id="IPR009061">
    <property type="entry name" value="DNA-bd_dom_put_sf"/>
</dbReference>
<dbReference type="RefSeq" id="WP_285153186.1">
    <property type="nucleotide sequence ID" value="NZ_JASSPP010000009.1"/>
</dbReference>
<dbReference type="InterPro" id="IPR005147">
    <property type="entry name" value="tRNA_synthase_B5-dom"/>
</dbReference>
<name>A0ABT7HK94_9FUSO</name>
<dbReference type="SUPFAM" id="SSF55681">
    <property type="entry name" value="Class II aaRS and biotin synthetases"/>
    <property type="match status" value="1"/>
</dbReference>
<dbReference type="GO" id="GO:0004826">
    <property type="term" value="F:phenylalanine-tRNA ligase activity"/>
    <property type="evidence" value="ECO:0007669"/>
    <property type="project" value="UniProtKB-EC"/>
</dbReference>
<dbReference type="InterPro" id="IPR002547">
    <property type="entry name" value="tRNA-bd_dom"/>
</dbReference>
<dbReference type="EC" id="6.1.1.20" evidence="15"/>
<dbReference type="EMBL" id="JASSPP010000009">
    <property type="protein sequence ID" value="MDK9580949.1"/>
    <property type="molecule type" value="Genomic_DNA"/>
</dbReference>
<keyword evidence="4 15" id="KW-0963">Cytoplasm</keyword>
<feature type="domain" description="TRNA-binding" evidence="17">
    <location>
        <begin position="40"/>
        <end position="148"/>
    </location>
</feature>
<evidence type="ECO:0000256" key="15">
    <source>
        <dbReference type="HAMAP-Rule" id="MF_00283"/>
    </source>
</evidence>
<evidence type="ECO:0000256" key="14">
    <source>
        <dbReference type="ARBA" id="ARBA00049255"/>
    </source>
</evidence>
<evidence type="ECO:0000313" key="21">
    <source>
        <dbReference type="Proteomes" id="UP001225134"/>
    </source>
</evidence>
<comment type="cofactor">
    <cofactor evidence="15">
        <name>Mg(2+)</name>
        <dbReference type="ChEBI" id="CHEBI:18420"/>
    </cofactor>
    <text evidence="15">Binds 2 magnesium ions per tetramer.</text>
</comment>
<dbReference type="SMART" id="SM00874">
    <property type="entry name" value="B5"/>
    <property type="match status" value="1"/>
</dbReference>
<dbReference type="PROSITE" id="PS50886">
    <property type="entry name" value="TRBD"/>
    <property type="match status" value="1"/>
</dbReference>
<feature type="domain" description="FDX-ACB" evidence="18">
    <location>
        <begin position="690"/>
        <end position="782"/>
    </location>
</feature>
<evidence type="ECO:0000256" key="7">
    <source>
        <dbReference type="ARBA" id="ARBA00022723"/>
    </source>
</evidence>
<dbReference type="InterPro" id="IPR005121">
    <property type="entry name" value="Fdx_antiC-bd"/>
</dbReference>
<dbReference type="SUPFAM" id="SSF46955">
    <property type="entry name" value="Putative DNA-binding domain"/>
    <property type="match status" value="1"/>
</dbReference>
<comment type="subcellular location">
    <subcellularLocation>
        <location evidence="1 15">Cytoplasm</location>
    </subcellularLocation>
</comment>
<accession>A0ABT7HK94</accession>
<dbReference type="NCBIfam" id="TIGR00472">
    <property type="entry name" value="pheT_bact"/>
    <property type="match status" value="1"/>
</dbReference>
<dbReference type="InterPro" id="IPR005146">
    <property type="entry name" value="B3/B4_tRNA-bd"/>
</dbReference>
<dbReference type="Pfam" id="PF01588">
    <property type="entry name" value="tRNA_bind"/>
    <property type="match status" value="1"/>
</dbReference>
<evidence type="ECO:0000256" key="5">
    <source>
        <dbReference type="ARBA" id="ARBA00022555"/>
    </source>
</evidence>
<keyword evidence="7 15" id="KW-0479">Metal-binding</keyword>
<keyword evidence="5 16" id="KW-0820">tRNA-binding</keyword>
<keyword evidence="11 16" id="KW-0694">RNA-binding</keyword>
<organism evidence="20 21">
    <name type="scientific">Sneathia sanguinegens</name>
    <dbReference type="NCBI Taxonomy" id="40543"/>
    <lineage>
        <taxon>Bacteria</taxon>
        <taxon>Fusobacteriati</taxon>
        <taxon>Fusobacteriota</taxon>
        <taxon>Fusobacteriia</taxon>
        <taxon>Fusobacteriales</taxon>
        <taxon>Leptotrichiaceae</taxon>
        <taxon>Sneathia</taxon>
    </lineage>
</organism>
<dbReference type="Proteomes" id="UP001225134">
    <property type="component" value="Unassembled WGS sequence"/>
</dbReference>
<dbReference type="Gene3D" id="3.50.40.10">
    <property type="entry name" value="Phenylalanyl-trna Synthetase, Chain B, domain 3"/>
    <property type="match status" value="1"/>
</dbReference>
<feature type="binding site" evidence="15">
    <location>
        <position position="448"/>
    </location>
    <ligand>
        <name>Mg(2+)</name>
        <dbReference type="ChEBI" id="CHEBI:18420"/>
        <note>shared with alpha subunit</note>
    </ligand>
</feature>
<keyword evidence="9 15" id="KW-0067">ATP-binding</keyword>
<protein>
    <recommendedName>
        <fullName evidence="15">Phenylalanine--tRNA ligase beta subunit</fullName>
        <ecNumber evidence="15">6.1.1.20</ecNumber>
    </recommendedName>
    <alternativeName>
        <fullName evidence="15">Phenylalanyl-tRNA synthetase beta subunit</fullName>
        <shortName evidence="15">PheRS</shortName>
    </alternativeName>
</protein>
<feature type="binding site" evidence="15">
    <location>
        <position position="458"/>
    </location>
    <ligand>
        <name>Mg(2+)</name>
        <dbReference type="ChEBI" id="CHEBI:18420"/>
        <note>shared with alpha subunit</note>
    </ligand>
</feature>
<dbReference type="Gene3D" id="3.30.930.10">
    <property type="entry name" value="Bira Bifunctional Protein, Domain 2"/>
    <property type="match status" value="1"/>
</dbReference>
<dbReference type="Pfam" id="PF17759">
    <property type="entry name" value="tRNA_synthFbeta"/>
    <property type="match status" value="1"/>
</dbReference>
<evidence type="ECO:0000256" key="13">
    <source>
        <dbReference type="ARBA" id="ARBA00023146"/>
    </source>
</evidence>
<dbReference type="InterPro" id="IPR033714">
    <property type="entry name" value="tRNA_bind_bactPheRS"/>
</dbReference>
<dbReference type="PROSITE" id="PS51483">
    <property type="entry name" value="B5"/>
    <property type="match status" value="1"/>
</dbReference>
<evidence type="ECO:0000259" key="19">
    <source>
        <dbReference type="PROSITE" id="PS51483"/>
    </source>
</evidence>
<evidence type="ECO:0000259" key="18">
    <source>
        <dbReference type="PROSITE" id="PS51447"/>
    </source>
</evidence>
<dbReference type="InterPro" id="IPR045864">
    <property type="entry name" value="aa-tRNA-synth_II/BPL/LPL"/>
</dbReference>
<evidence type="ECO:0000256" key="9">
    <source>
        <dbReference type="ARBA" id="ARBA00022840"/>
    </source>
</evidence>
<dbReference type="Gene3D" id="2.40.50.140">
    <property type="entry name" value="Nucleic acid-binding proteins"/>
    <property type="match status" value="1"/>
</dbReference>
<dbReference type="SMART" id="SM00873">
    <property type="entry name" value="B3_4"/>
    <property type="match status" value="1"/>
</dbReference>
<evidence type="ECO:0000256" key="6">
    <source>
        <dbReference type="ARBA" id="ARBA00022598"/>
    </source>
</evidence>
<dbReference type="InterPro" id="IPR045060">
    <property type="entry name" value="Phe-tRNA-ligase_IIc_bsu"/>
</dbReference>
<keyword evidence="12 15" id="KW-0648">Protein biosynthesis</keyword>
<dbReference type="CDD" id="cd02796">
    <property type="entry name" value="tRNA_bind_bactPheRS"/>
    <property type="match status" value="1"/>
</dbReference>
<sequence length="783" mass="89539">MLISLKWLNEYIDIKDKEISELENALTMIGQEVEKIETKFSYLKTVVTAKIVEYSKVEDSDHLTLCKVDTGSEILQIICGAPNHKLGDVVCLAKIGTQLAPDFIIKKSKIRGILSQGMLCSKKELGLGNEADGIIILPQDTKLGVALSDYYDKGDTVFELEITPNRPDCLSYIGIARELSAYYNQPLKKPEIKIEEKDENIDFSVKIQDEKLSNRYLARVIKNIKVEESPKWLKDRLEAIGVKSVNNIVDISNYVMFEMGQPNHIYDLDKLGKEVEVRRAFADEEFVTLDDKKIKLTTEDIVVASNGKAVALAGVIGGLDTCVDENTKNILIETAHFDNIMVRRSSRRHAIFTEASYRFERWVDTISLDKVSKRLAQFIGGDLQKGFVEEYKFKPVLPDTLLNLEKLYKFIGKRVEKNKVLDIFKKLEIKVEDKGSDLLLTPPCFRSDLLTAQDYYEEVIRMYGFDNIENILPDLEIKKDLIIDNTKLNCTVKLILANLGLKEVINYSFIPKTAFAKIKSKEEDLIEISNPITEDFAIMRPTFMYSLLKNASDNFNRSVQNVNFFEVAKTFLKDKEITKIGIVLSGTLSKDIFNNERQYDFYDMKGIVEELFAKLNIKSYSLYRTTNEAYHLGRAADIYVGNTLLGTFGQIHPDLEENFDLENKSTIYCELNLDEMSKYMKSNFKYKSLSKYQLVTRDLAFVVKEDVQIGEILKAIEKSSKIVNKIELFDIYKGGIIEKGYKSFAIKLYMSDSQKTLEEKEINEVVNKVIDKITKDYSASIRN</sequence>
<keyword evidence="10 15" id="KW-0460">Magnesium</keyword>
<dbReference type="Gene3D" id="3.30.70.380">
    <property type="entry name" value="Ferrodoxin-fold anticodon-binding domain"/>
    <property type="match status" value="1"/>
</dbReference>
<comment type="subunit">
    <text evidence="3 15">Tetramer of two alpha and two beta subunits.</text>
</comment>
<evidence type="ECO:0000256" key="8">
    <source>
        <dbReference type="ARBA" id="ARBA00022741"/>
    </source>
</evidence>
<evidence type="ECO:0000256" key="10">
    <source>
        <dbReference type="ARBA" id="ARBA00022842"/>
    </source>
</evidence>